<proteinExistence type="predicted"/>
<dbReference type="EMBL" id="CP072370">
    <property type="protein sequence ID" value="QUB87097.1"/>
    <property type="molecule type" value="Genomic_DNA"/>
</dbReference>
<dbReference type="Pfam" id="PF25852">
    <property type="entry name" value="DUF6242_C"/>
    <property type="match status" value="1"/>
</dbReference>
<dbReference type="InterPro" id="IPR015943">
    <property type="entry name" value="WD40/YVTN_repeat-like_dom_sf"/>
</dbReference>
<dbReference type="STRING" id="1236517.ADJ77_06635"/>
<protein>
    <submittedName>
        <fullName evidence="5">Exo-alpha-sialidase</fullName>
    </submittedName>
</protein>
<dbReference type="OrthoDB" id="1078890at2"/>
<reference evidence="5 7" key="2">
    <citation type="submission" date="2021-03" db="EMBL/GenBank/DDBJ databases">
        <title>Human Oral Microbial Genomes.</title>
        <authorList>
            <person name="Johnston C.D."/>
            <person name="Chen T."/>
            <person name="Dewhirst F.E."/>
        </authorList>
    </citation>
    <scope>NUCLEOTIDE SEQUENCE [LARGE SCALE GENOMIC DNA]</scope>
    <source>
        <strain evidence="5 7">W1435</strain>
    </source>
</reference>
<feature type="domain" description="DUF6242" evidence="2">
    <location>
        <begin position="41"/>
        <end position="153"/>
    </location>
</feature>
<dbReference type="eggNOG" id="COG4447">
    <property type="taxonomic scope" value="Bacteria"/>
</dbReference>
<feature type="chain" id="PRO_5044544565" evidence="1">
    <location>
        <begin position="24"/>
        <end position="453"/>
    </location>
</feature>
<dbReference type="Pfam" id="PF19755">
    <property type="entry name" value="DUF6242"/>
    <property type="match status" value="1"/>
</dbReference>
<organism evidence="4 6">
    <name type="scientific">Prevotella fusca JCM 17724</name>
    <dbReference type="NCBI Taxonomy" id="1236517"/>
    <lineage>
        <taxon>Bacteria</taxon>
        <taxon>Pseudomonadati</taxon>
        <taxon>Bacteroidota</taxon>
        <taxon>Bacteroidia</taxon>
        <taxon>Bacteroidales</taxon>
        <taxon>Prevotellaceae</taxon>
        <taxon>Prevotella</taxon>
    </lineage>
</organism>
<dbReference type="CDD" id="cd15482">
    <property type="entry name" value="Sialidase_non-viral"/>
    <property type="match status" value="1"/>
</dbReference>
<dbReference type="Proteomes" id="UP000682005">
    <property type="component" value="Chromosome 1"/>
</dbReference>
<keyword evidence="1" id="KW-0732">Signal</keyword>
<dbReference type="SUPFAM" id="SSF110296">
    <property type="entry name" value="Oligoxyloglucan reducing end-specific cellobiohydrolase"/>
    <property type="match status" value="1"/>
</dbReference>
<gene>
    <name evidence="4" type="ORF">ADJ77_06635</name>
    <name evidence="5" type="ORF">J5A51_06345</name>
</gene>
<dbReference type="EMBL" id="CP012074">
    <property type="protein sequence ID" value="AKU69460.1"/>
    <property type="molecule type" value="Genomic_DNA"/>
</dbReference>
<keyword evidence="7" id="KW-1185">Reference proteome</keyword>
<dbReference type="InterPro" id="IPR058667">
    <property type="entry name" value="DUF6242_C"/>
</dbReference>
<dbReference type="AlphaFoldDB" id="A0A0K1NK90"/>
<evidence type="ECO:0000259" key="3">
    <source>
        <dbReference type="Pfam" id="PF25852"/>
    </source>
</evidence>
<dbReference type="Proteomes" id="UP000060345">
    <property type="component" value="Chromosome 1"/>
</dbReference>
<evidence type="ECO:0000313" key="6">
    <source>
        <dbReference type="Proteomes" id="UP000060345"/>
    </source>
</evidence>
<dbReference type="KEGG" id="pfus:ADJ77_06635"/>
<dbReference type="Gene3D" id="2.130.10.10">
    <property type="entry name" value="YVTN repeat-like/Quinoprotein amine dehydrogenase"/>
    <property type="match status" value="1"/>
</dbReference>
<evidence type="ECO:0000259" key="2">
    <source>
        <dbReference type="Pfam" id="PF19755"/>
    </source>
</evidence>
<dbReference type="PROSITE" id="PS51257">
    <property type="entry name" value="PROKAR_LIPOPROTEIN"/>
    <property type="match status" value="1"/>
</dbReference>
<reference evidence="4 6" key="1">
    <citation type="submission" date="2015-07" db="EMBL/GenBank/DDBJ databases">
        <authorList>
            <person name="Noorani M."/>
        </authorList>
    </citation>
    <scope>NUCLEOTIDE SEQUENCE [LARGE SCALE GENOMIC DNA]</scope>
    <source>
        <strain evidence="4 6">W1435</strain>
    </source>
</reference>
<evidence type="ECO:0000313" key="5">
    <source>
        <dbReference type="EMBL" id="QUB87097.1"/>
    </source>
</evidence>
<accession>A0A0K1NK90</accession>
<feature type="domain" description="DUF6242" evidence="3">
    <location>
        <begin position="160"/>
        <end position="445"/>
    </location>
</feature>
<dbReference type="RefSeq" id="WP_025077608.1">
    <property type="nucleotide sequence ID" value="NZ_BAKO01000003.1"/>
</dbReference>
<evidence type="ECO:0000313" key="7">
    <source>
        <dbReference type="Proteomes" id="UP000682005"/>
    </source>
</evidence>
<name>A0A0K1NK90_9BACT</name>
<evidence type="ECO:0000313" key="4">
    <source>
        <dbReference type="EMBL" id="AKU69460.1"/>
    </source>
</evidence>
<feature type="signal peptide" evidence="1">
    <location>
        <begin position="1"/>
        <end position="23"/>
    </location>
</feature>
<dbReference type="InterPro" id="IPR046209">
    <property type="entry name" value="DUF6242_N"/>
</dbReference>
<sequence>MRNKIYTLVALMMATLTVTSCLNDDDENKGVSYRDTAIINFTLGQLKQVRDTVTKKGRDSTYTAKFNAAKVKFYIDQAKGLIYNPDSLPYGTDGAHVLTTITAKNSGSVFIKSTKDQSFSYYKSNDSIDFTTPRIFRVYAHSGKEYREYQISVNVHKQRGNVFSWQSLQANSNFASFKSMKAVSTGDKIFVFGTNGSQTSAYVASKANGNSWTKLGKTFTADAYKSVAVQNSKLFVIDKGTVYSSADGNTWKTVVTNNSLKQLVAASPAELFALSASGGLMASKDNGATWTAETLDSNSSLLPVNNINYSLTAFSSDVNRVLLVGTVAGGTKNVSWTKLSYRKGESWSYVESNASKFLLPLYKTLSVVNYDKAALALGVNNSGKLESMLVSRDGGITWKSDKSFAYPTGAQASAAFTAAVDSDEYLWIISGTKVWRGRLNRIGWELNLERLTE</sequence>
<evidence type="ECO:0000256" key="1">
    <source>
        <dbReference type="SAM" id="SignalP"/>
    </source>
</evidence>